<reference evidence="1" key="1">
    <citation type="submission" date="2022-04" db="EMBL/GenBank/DDBJ databases">
        <title>Genome of the entomopathogenic fungus Entomophthora muscae.</title>
        <authorList>
            <person name="Elya C."/>
            <person name="Lovett B.R."/>
            <person name="Lee E."/>
            <person name="Macias A.M."/>
            <person name="Hajek A.E."/>
            <person name="De Bivort B.L."/>
            <person name="Kasson M.T."/>
            <person name="De Fine Licht H.H."/>
            <person name="Stajich J.E."/>
        </authorList>
    </citation>
    <scope>NUCLEOTIDE SEQUENCE</scope>
    <source>
        <strain evidence="1">Berkeley</strain>
    </source>
</reference>
<keyword evidence="2" id="KW-1185">Reference proteome</keyword>
<protein>
    <submittedName>
        <fullName evidence="1">Uncharacterized protein</fullName>
    </submittedName>
</protein>
<comment type="caution">
    <text evidence="1">The sequence shown here is derived from an EMBL/GenBank/DDBJ whole genome shotgun (WGS) entry which is preliminary data.</text>
</comment>
<gene>
    <name evidence="1" type="ORF">DSO57_1010944</name>
</gene>
<accession>A0ACC2TH96</accession>
<evidence type="ECO:0000313" key="2">
    <source>
        <dbReference type="Proteomes" id="UP001165960"/>
    </source>
</evidence>
<organism evidence="1 2">
    <name type="scientific">Entomophthora muscae</name>
    <dbReference type="NCBI Taxonomy" id="34485"/>
    <lineage>
        <taxon>Eukaryota</taxon>
        <taxon>Fungi</taxon>
        <taxon>Fungi incertae sedis</taxon>
        <taxon>Zoopagomycota</taxon>
        <taxon>Entomophthoromycotina</taxon>
        <taxon>Entomophthoromycetes</taxon>
        <taxon>Entomophthorales</taxon>
        <taxon>Entomophthoraceae</taxon>
        <taxon>Entomophthora</taxon>
    </lineage>
</organism>
<evidence type="ECO:0000313" key="1">
    <source>
        <dbReference type="EMBL" id="KAJ9073964.1"/>
    </source>
</evidence>
<sequence length="129" mass="14808">MKSSLWSVLSVPFNTEELYRSPVPPTFNPSEQQNSIDPMRVWYMEFHGIGMYLVGDLAWIDHRASSVDVRLYFESSGFGVTNKATTLKNGSILGYVRVYKNCDLYRIDTNQDILGSFCSKHRFKPQEKG</sequence>
<proteinExistence type="predicted"/>
<name>A0ACC2TH96_9FUNG</name>
<dbReference type="Proteomes" id="UP001165960">
    <property type="component" value="Unassembled WGS sequence"/>
</dbReference>
<dbReference type="EMBL" id="QTSX02002877">
    <property type="protein sequence ID" value="KAJ9073964.1"/>
    <property type="molecule type" value="Genomic_DNA"/>
</dbReference>